<dbReference type="GO" id="GO:0008934">
    <property type="term" value="F:inositol monophosphate 1-phosphatase activity"/>
    <property type="evidence" value="ECO:0007669"/>
    <property type="project" value="TreeGrafter"/>
</dbReference>
<dbReference type="GO" id="GO:0046854">
    <property type="term" value="P:phosphatidylinositol phosphate biosynthetic process"/>
    <property type="evidence" value="ECO:0007669"/>
    <property type="project" value="InterPro"/>
</dbReference>
<dbReference type="GO" id="GO:0046872">
    <property type="term" value="F:metal ion binding"/>
    <property type="evidence" value="ECO:0007669"/>
    <property type="project" value="UniProtKB-KW"/>
</dbReference>
<feature type="binding site" evidence="7">
    <location>
        <position position="92"/>
    </location>
    <ligand>
        <name>Mg(2+)</name>
        <dbReference type="ChEBI" id="CHEBI:18420"/>
        <label>1</label>
        <note>catalytic</note>
    </ligand>
</feature>
<sequence length="272" mass="30820">MQQQYKEIYQQTLHWVTEARHLIYQYLEKGSIKHQSKSHVNDLVTEVDQVVEQFFVDKINQLFPDHQIIGEEGMNHSQVRQSEYVWYIDPIDGTSNFVTQQRDFAISIALYHQGVGVFGIIDDVKQNECFHICSGIGCFHNDEPLQLKLQPTRLLDSILAISFHFTSTNGLQFGKQLIEIGPHIRGIRSYGAATFSLLRVALGQIQGYLVPHLSPWDIAAGQLLVKEAGGIVTDFSGKPLTLDQPTTLLAAHPSIHQELLAFIQKLPLYQKD</sequence>
<name>A0A1M4TL39_9BACL</name>
<proteinExistence type="predicted"/>
<evidence type="ECO:0000256" key="4">
    <source>
        <dbReference type="ARBA" id="ARBA00022723"/>
    </source>
</evidence>
<evidence type="ECO:0000256" key="3">
    <source>
        <dbReference type="ARBA" id="ARBA00013106"/>
    </source>
</evidence>
<organism evidence="8 9">
    <name type="scientific">Seinonella peptonophila</name>
    <dbReference type="NCBI Taxonomy" id="112248"/>
    <lineage>
        <taxon>Bacteria</taxon>
        <taxon>Bacillati</taxon>
        <taxon>Bacillota</taxon>
        <taxon>Bacilli</taxon>
        <taxon>Bacillales</taxon>
        <taxon>Thermoactinomycetaceae</taxon>
        <taxon>Seinonella</taxon>
    </lineage>
</organism>
<reference evidence="8 9" key="1">
    <citation type="submission" date="2016-11" db="EMBL/GenBank/DDBJ databases">
        <authorList>
            <person name="Jaros S."/>
            <person name="Januszkiewicz K."/>
            <person name="Wedrychowicz H."/>
        </authorList>
    </citation>
    <scope>NUCLEOTIDE SEQUENCE [LARGE SCALE GENOMIC DNA]</scope>
    <source>
        <strain evidence="8 9">DSM 44666</strain>
    </source>
</reference>
<dbReference type="PANTHER" id="PTHR20854">
    <property type="entry name" value="INOSITOL MONOPHOSPHATASE"/>
    <property type="match status" value="1"/>
</dbReference>
<dbReference type="FunFam" id="3.30.540.10:FF:000003">
    <property type="entry name" value="Inositol-1-monophosphatase"/>
    <property type="match status" value="1"/>
</dbReference>
<dbReference type="CDD" id="cd01637">
    <property type="entry name" value="IMPase_like"/>
    <property type="match status" value="1"/>
</dbReference>
<dbReference type="Pfam" id="PF00459">
    <property type="entry name" value="Inositol_P"/>
    <property type="match status" value="1"/>
</dbReference>
<evidence type="ECO:0000256" key="7">
    <source>
        <dbReference type="PIRSR" id="PIRSR600760-2"/>
    </source>
</evidence>
<feature type="binding site" evidence="7">
    <location>
        <position position="217"/>
    </location>
    <ligand>
        <name>Mg(2+)</name>
        <dbReference type="ChEBI" id="CHEBI:18420"/>
        <label>1</label>
        <note>catalytic</note>
    </ligand>
</feature>
<dbReference type="PROSITE" id="PS00630">
    <property type="entry name" value="IMP_2"/>
    <property type="match status" value="1"/>
</dbReference>
<dbReference type="Proteomes" id="UP000184476">
    <property type="component" value="Unassembled WGS sequence"/>
</dbReference>
<keyword evidence="5" id="KW-0378">Hydrolase</keyword>
<dbReference type="STRING" id="112248.SAMN05444392_101511"/>
<dbReference type="InterPro" id="IPR020583">
    <property type="entry name" value="Inositol_monoP_metal-BS"/>
</dbReference>
<keyword evidence="4 7" id="KW-0479">Metal-binding</keyword>
<feature type="binding site" evidence="7">
    <location>
        <position position="89"/>
    </location>
    <ligand>
        <name>Mg(2+)</name>
        <dbReference type="ChEBI" id="CHEBI:18420"/>
        <label>1</label>
        <note>catalytic</note>
    </ligand>
</feature>
<protein>
    <recommendedName>
        <fullName evidence="3">inositol-phosphate phosphatase</fullName>
        <ecNumber evidence="3">3.1.3.25</ecNumber>
    </recommendedName>
</protein>
<evidence type="ECO:0000256" key="2">
    <source>
        <dbReference type="ARBA" id="ARBA00001946"/>
    </source>
</evidence>
<dbReference type="Gene3D" id="3.40.190.80">
    <property type="match status" value="1"/>
</dbReference>
<dbReference type="PANTHER" id="PTHR20854:SF4">
    <property type="entry name" value="INOSITOL-1-MONOPHOSPHATASE-RELATED"/>
    <property type="match status" value="1"/>
</dbReference>
<dbReference type="InterPro" id="IPR000760">
    <property type="entry name" value="Inositol_monophosphatase-like"/>
</dbReference>
<dbReference type="PROSITE" id="PS00629">
    <property type="entry name" value="IMP_1"/>
    <property type="match status" value="1"/>
</dbReference>
<accession>A0A1M4TL39</accession>
<evidence type="ECO:0000256" key="5">
    <source>
        <dbReference type="ARBA" id="ARBA00022801"/>
    </source>
</evidence>
<comment type="cofactor">
    <cofactor evidence="2 7">
        <name>Mg(2+)</name>
        <dbReference type="ChEBI" id="CHEBI:18420"/>
    </cofactor>
</comment>
<evidence type="ECO:0000256" key="6">
    <source>
        <dbReference type="ARBA" id="ARBA00022842"/>
    </source>
</evidence>
<dbReference type="EMBL" id="FQVL01000001">
    <property type="protein sequence ID" value="SHE45007.1"/>
    <property type="molecule type" value="Genomic_DNA"/>
</dbReference>
<gene>
    <name evidence="8" type="ORF">SAMN05444392_101511</name>
</gene>
<evidence type="ECO:0000313" key="8">
    <source>
        <dbReference type="EMBL" id="SHE45007.1"/>
    </source>
</evidence>
<dbReference type="EC" id="3.1.3.25" evidence="3"/>
<feature type="binding site" evidence="7">
    <location>
        <position position="91"/>
    </location>
    <ligand>
        <name>Mg(2+)</name>
        <dbReference type="ChEBI" id="CHEBI:18420"/>
        <label>1</label>
        <note>catalytic</note>
    </ligand>
</feature>
<keyword evidence="6 7" id="KW-0460">Magnesium</keyword>
<dbReference type="Gene3D" id="3.30.540.10">
    <property type="entry name" value="Fructose-1,6-Bisphosphatase, subunit A, domain 1"/>
    <property type="match status" value="1"/>
</dbReference>
<evidence type="ECO:0000313" key="9">
    <source>
        <dbReference type="Proteomes" id="UP000184476"/>
    </source>
</evidence>
<evidence type="ECO:0000256" key="1">
    <source>
        <dbReference type="ARBA" id="ARBA00001033"/>
    </source>
</evidence>
<dbReference type="AlphaFoldDB" id="A0A1M4TL39"/>
<comment type="catalytic activity">
    <reaction evidence="1">
        <text>a myo-inositol phosphate + H2O = myo-inositol + phosphate</text>
        <dbReference type="Rhea" id="RHEA:24056"/>
        <dbReference type="ChEBI" id="CHEBI:15377"/>
        <dbReference type="ChEBI" id="CHEBI:17268"/>
        <dbReference type="ChEBI" id="CHEBI:43474"/>
        <dbReference type="ChEBI" id="CHEBI:84139"/>
        <dbReference type="EC" id="3.1.3.25"/>
    </reaction>
</comment>
<dbReference type="InterPro" id="IPR020550">
    <property type="entry name" value="Inositol_monophosphatase_CS"/>
</dbReference>
<dbReference type="GO" id="GO:0007165">
    <property type="term" value="P:signal transduction"/>
    <property type="evidence" value="ECO:0007669"/>
    <property type="project" value="TreeGrafter"/>
</dbReference>
<keyword evidence="9" id="KW-1185">Reference proteome</keyword>
<dbReference type="SUPFAM" id="SSF56655">
    <property type="entry name" value="Carbohydrate phosphatase"/>
    <property type="match status" value="1"/>
</dbReference>
<dbReference type="PRINTS" id="PR00377">
    <property type="entry name" value="IMPHPHTASES"/>
</dbReference>
<feature type="binding site" evidence="7">
    <location>
        <position position="71"/>
    </location>
    <ligand>
        <name>Mg(2+)</name>
        <dbReference type="ChEBI" id="CHEBI:18420"/>
        <label>1</label>
        <note>catalytic</note>
    </ligand>
</feature>
<dbReference type="RefSeq" id="WP_073151454.1">
    <property type="nucleotide sequence ID" value="NZ_FQVL01000001.1"/>
</dbReference>
<dbReference type="GO" id="GO:0006020">
    <property type="term" value="P:inositol metabolic process"/>
    <property type="evidence" value="ECO:0007669"/>
    <property type="project" value="TreeGrafter"/>
</dbReference>